<dbReference type="Pfam" id="PF07715">
    <property type="entry name" value="Plug"/>
    <property type="match status" value="1"/>
</dbReference>
<sequence length="992" mass="106936">MKSMILKKLIFLLVFLSGSMLYSQITVSGVISDGSGPVPGVNVLVRGTSNGSVSDFDGKYTLDNVASDAILVFSYVGFKSKEVSVNGQTTINVTLEEDAAELEQVVVIGYGSIRAKDATGAVATVKAKDFNGGVISSPEQLIQGKTAGVQITQTSGEPGAGINLRIRGTSSVRSNNNPLYVVDGFPLNGTDTSAGTGGSDIGAASAKNPLNFLNPNDIASIDILKDASATAIYGSRGANGVVIISTKKAKVGVPLLEFSSSISTGSVSRRIELLDRAGYLAAQSSLGADLSVLDQGADTDWQDVIFRNSFSSNYNVAFGGADEKGGYRFSVGYSDQEGVVENSGLERFTARFNGNYSFFDDKLKLETQLTVSDIEDERAPVSDNANARGDLISTAYYSNPTLAPFDANGIPTLTGSVEQINPAALLFYITDNTNTFRTFANLSAEYSFTDELSFKTLVGIDKSTSTRAGAFSSDLPVTGVQGLGRAQIDDLAVTTGLWEAYFNYNKEIDESNTIDALLGYSYQRFRGEARTTIAADFRTANTELMINNIGSASAFGANSANVVDELQSYFGRVNYSHKGKYLLTATVRADGSTRFGDNNKYGYFPSFAAAWRMSDEDFIPEVFTDLKLRVGYGITGNQEIPSNQYVERTRFGVGAIDNNGLFTPGGEGGVAFNNPDLQWEETSQFNLGLDFGFLNGRINGQVDFYRKVTSDLLIQVTSAQPAVNPFVFRNLDADVINQGVEFLINATVLESENFFWDSSFNIAYNKNEVQNYTEAPLNTGAIDGPGLTGAFAQQIADGQPLYAYFLREFTGFDANGIAQYVGGVDNQKFTGDSPLPDFTLGFSNSFKYKDFDLTLFLTGQFGHKIYNNNANALFTVANLSQGRNVSTDAAALIGTEDPFNAGDVSTRFLENGSFLRLQDVTLGYNFDVANSKLFNSLRLFMNAQNLFVITDYSGQDPEVSVNKQINGVPSIGIDYTAFPRARTFTLGLNVAF</sequence>
<feature type="domain" description="TonB-dependent receptor plug" evidence="11">
    <location>
        <begin position="115"/>
        <end position="241"/>
    </location>
</feature>
<dbReference type="EMBL" id="LQRT01000001">
    <property type="protein sequence ID" value="KZS43028.1"/>
    <property type="molecule type" value="Genomic_DNA"/>
</dbReference>
<evidence type="ECO:0000256" key="2">
    <source>
        <dbReference type="ARBA" id="ARBA00022448"/>
    </source>
</evidence>
<keyword evidence="13" id="KW-1185">Reference proteome</keyword>
<dbReference type="InterPro" id="IPR023996">
    <property type="entry name" value="TonB-dep_OMP_SusC/RagA"/>
</dbReference>
<evidence type="ECO:0000256" key="4">
    <source>
        <dbReference type="ARBA" id="ARBA00022692"/>
    </source>
</evidence>
<protein>
    <recommendedName>
        <fullName evidence="14">SusC/RagA family TonB-linked outer membrane protein</fullName>
    </recommendedName>
</protein>
<evidence type="ECO:0000256" key="6">
    <source>
        <dbReference type="ARBA" id="ARBA00023136"/>
    </source>
</evidence>
<dbReference type="GO" id="GO:0009279">
    <property type="term" value="C:cell outer membrane"/>
    <property type="evidence" value="ECO:0007669"/>
    <property type="project" value="UniProtKB-SubCell"/>
</dbReference>
<dbReference type="PROSITE" id="PS52016">
    <property type="entry name" value="TONB_DEPENDENT_REC_3"/>
    <property type="match status" value="1"/>
</dbReference>
<evidence type="ECO:0000259" key="11">
    <source>
        <dbReference type="Pfam" id="PF07715"/>
    </source>
</evidence>
<dbReference type="STRING" id="1642818.AWE51_16945"/>
<dbReference type="AlphaFoldDB" id="A0A163D6C1"/>
<evidence type="ECO:0000256" key="3">
    <source>
        <dbReference type="ARBA" id="ARBA00022452"/>
    </source>
</evidence>
<keyword evidence="2 8" id="KW-0813">Transport</keyword>
<comment type="caution">
    <text evidence="12">The sequence shown here is derived from an EMBL/GenBank/DDBJ whole genome shotgun (WGS) entry which is preliminary data.</text>
</comment>
<dbReference type="SUPFAM" id="SSF56935">
    <property type="entry name" value="Porins"/>
    <property type="match status" value="1"/>
</dbReference>
<dbReference type="OrthoDB" id="9768177at2"/>
<keyword evidence="3 8" id="KW-1134">Transmembrane beta strand</keyword>
<dbReference type="Gene3D" id="2.60.40.1120">
    <property type="entry name" value="Carboxypeptidase-like, regulatory domain"/>
    <property type="match status" value="1"/>
</dbReference>
<dbReference type="Pfam" id="PF00593">
    <property type="entry name" value="TonB_dep_Rec_b-barrel"/>
    <property type="match status" value="1"/>
</dbReference>
<evidence type="ECO:0000313" key="12">
    <source>
        <dbReference type="EMBL" id="KZS43028.1"/>
    </source>
</evidence>
<dbReference type="InterPro" id="IPR000531">
    <property type="entry name" value="Beta-barrel_TonB"/>
</dbReference>
<evidence type="ECO:0000256" key="1">
    <source>
        <dbReference type="ARBA" id="ARBA00004571"/>
    </source>
</evidence>
<evidence type="ECO:0000259" key="10">
    <source>
        <dbReference type="Pfam" id="PF00593"/>
    </source>
</evidence>
<evidence type="ECO:0000256" key="5">
    <source>
        <dbReference type="ARBA" id="ARBA00023077"/>
    </source>
</evidence>
<feature type="domain" description="TonB-dependent receptor-like beta-barrel" evidence="10">
    <location>
        <begin position="405"/>
        <end position="946"/>
    </location>
</feature>
<dbReference type="Gene3D" id="2.170.130.10">
    <property type="entry name" value="TonB-dependent receptor, plug domain"/>
    <property type="match status" value="1"/>
</dbReference>
<reference evidence="12 13" key="1">
    <citation type="submission" date="2016-01" db="EMBL/GenBank/DDBJ databases">
        <title>The draft genome sequence of Aquimarina sp. RZW4-3-2.</title>
        <authorList>
            <person name="Wang Y."/>
        </authorList>
    </citation>
    <scope>NUCLEOTIDE SEQUENCE [LARGE SCALE GENOMIC DNA]</scope>
    <source>
        <strain evidence="12 13">RZW4-3-2</strain>
    </source>
</reference>
<evidence type="ECO:0000256" key="7">
    <source>
        <dbReference type="ARBA" id="ARBA00023237"/>
    </source>
</evidence>
<organism evidence="12 13">
    <name type="scientific">Aquimarina aggregata</name>
    <dbReference type="NCBI Taxonomy" id="1642818"/>
    <lineage>
        <taxon>Bacteria</taxon>
        <taxon>Pseudomonadati</taxon>
        <taxon>Bacteroidota</taxon>
        <taxon>Flavobacteriia</taxon>
        <taxon>Flavobacteriales</taxon>
        <taxon>Flavobacteriaceae</taxon>
        <taxon>Aquimarina</taxon>
    </lineage>
</organism>
<evidence type="ECO:0008006" key="14">
    <source>
        <dbReference type="Google" id="ProtNLM"/>
    </source>
</evidence>
<keyword evidence="5 9" id="KW-0798">TonB box</keyword>
<proteinExistence type="inferred from homology"/>
<dbReference type="InterPro" id="IPR023997">
    <property type="entry name" value="TonB-dep_OMP_SusC/RagA_CS"/>
</dbReference>
<keyword evidence="4 8" id="KW-0812">Transmembrane</keyword>
<dbReference type="Pfam" id="PF13715">
    <property type="entry name" value="CarbopepD_reg_2"/>
    <property type="match status" value="1"/>
</dbReference>
<gene>
    <name evidence="12" type="ORF">AWE51_16945</name>
</gene>
<keyword evidence="7 8" id="KW-0998">Cell outer membrane</keyword>
<comment type="similarity">
    <text evidence="8 9">Belongs to the TonB-dependent receptor family.</text>
</comment>
<evidence type="ECO:0000256" key="9">
    <source>
        <dbReference type="RuleBase" id="RU003357"/>
    </source>
</evidence>
<evidence type="ECO:0000256" key="8">
    <source>
        <dbReference type="PROSITE-ProRule" id="PRU01360"/>
    </source>
</evidence>
<dbReference type="Proteomes" id="UP000076715">
    <property type="component" value="Unassembled WGS sequence"/>
</dbReference>
<dbReference type="InterPro" id="IPR012910">
    <property type="entry name" value="Plug_dom"/>
</dbReference>
<accession>A0A163D6C1</accession>
<dbReference type="InterPro" id="IPR036942">
    <property type="entry name" value="Beta-barrel_TonB_sf"/>
</dbReference>
<dbReference type="InterPro" id="IPR039426">
    <property type="entry name" value="TonB-dep_rcpt-like"/>
</dbReference>
<dbReference type="RefSeq" id="WP_066308492.1">
    <property type="nucleotide sequence ID" value="NZ_CANLSS010000002.1"/>
</dbReference>
<name>A0A163D6C1_9FLAO</name>
<dbReference type="NCBIfam" id="TIGR04056">
    <property type="entry name" value="OMP_RagA_SusC"/>
    <property type="match status" value="1"/>
</dbReference>
<dbReference type="SUPFAM" id="SSF49464">
    <property type="entry name" value="Carboxypeptidase regulatory domain-like"/>
    <property type="match status" value="1"/>
</dbReference>
<dbReference type="InterPro" id="IPR008969">
    <property type="entry name" value="CarboxyPept-like_regulatory"/>
</dbReference>
<comment type="subcellular location">
    <subcellularLocation>
        <location evidence="1 8">Cell outer membrane</location>
        <topology evidence="1 8">Multi-pass membrane protein</topology>
    </subcellularLocation>
</comment>
<dbReference type="InterPro" id="IPR037066">
    <property type="entry name" value="Plug_dom_sf"/>
</dbReference>
<keyword evidence="6 8" id="KW-0472">Membrane</keyword>
<evidence type="ECO:0000313" key="13">
    <source>
        <dbReference type="Proteomes" id="UP000076715"/>
    </source>
</evidence>
<dbReference type="Gene3D" id="2.40.170.20">
    <property type="entry name" value="TonB-dependent receptor, beta-barrel domain"/>
    <property type="match status" value="1"/>
</dbReference>
<dbReference type="NCBIfam" id="TIGR04057">
    <property type="entry name" value="SusC_RagA_signa"/>
    <property type="match status" value="1"/>
</dbReference>